<accession>A0ABT3N9C2</accession>
<evidence type="ECO:0000313" key="3">
    <source>
        <dbReference type="Proteomes" id="UP001209681"/>
    </source>
</evidence>
<reference evidence="2 3" key="1">
    <citation type="submission" date="2022-11" db="EMBL/GenBank/DDBJ databases">
        <title>Desulfobotulus tamanensis H1 sp. nov. - anaerobic, alkaliphilic, sulphate reducing bacterium isolated from terrestrial mud volcano.</title>
        <authorList>
            <person name="Frolova A."/>
            <person name="Merkel A.Y."/>
            <person name="Slobodkin A.I."/>
        </authorList>
    </citation>
    <scope>NUCLEOTIDE SEQUENCE [LARGE SCALE GENOMIC DNA]</scope>
    <source>
        <strain evidence="2 3">H1</strain>
    </source>
</reference>
<organism evidence="2 3">
    <name type="scientific">Desulfobotulus pelophilus</name>
    <dbReference type="NCBI Taxonomy" id="2823377"/>
    <lineage>
        <taxon>Bacteria</taxon>
        <taxon>Pseudomonadati</taxon>
        <taxon>Thermodesulfobacteriota</taxon>
        <taxon>Desulfobacteria</taxon>
        <taxon>Desulfobacterales</taxon>
        <taxon>Desulfobacteraceae</taxon>
        <taxon>Desulfobotulus</taxon>
    </lineage>
</organism>
<dbReference type="Proteomes" id="UP001209681">
    <property type="component" value="Unassembled WGS sequence"/>
</dbReference>
<dbReference type="EMBL" id="JAPFPW010000008">
    <property type="protein sequence ID" value="MCW7754056.1"/>
    <property type="molecule type" value="Genomic_DNA"/>
</dbReference>
<keyword evidence="1" id="KW-0472">Membrane</keyword>
<name>A0ABT3N9C2_9BACT</name>
<sequence length="204" mass="23477">MHAYLHFHGIILPPPVGASMQRKRTLLALFLCFLVAALLPCTAHSHSTEGRVRVPLDTPRPDCDAFAYFIEPYVNQEKYKGIHQPHMGRFYVMDFHGVERKGKSARVSFEVLDVRVNQRFNDSMDFVRGKDGVWTFMDGDGRARPVFTYLPSWLHFIQLYVRPAAMVGLPLLCLLFFFLYRRRKQNSGKHKKNDDTSAEESVAA</sequence>
<feature type="transmembrane region" description="Helical" evidence="1">
    <location>
        <begin position="159"/>
        <end position="180"/>
    </location>
</feature>
<keyword evidence="1" id="KW-0812">Transmembrane</keyword>
<protein>
    <submittedName>
        <fullName evidence="2">Uncharacterized protein</fullName>
    </submittedName>
</protein>
<gene>
    <name evidence="2" type="ORF">OOT00_08660</name>
</gene>
<evidence type="ECO:0000256" key="1">
    <source>
        <dbReference type="SAM" id="Phobius"/>
    </source>
</evidence>
<comment type="caution">
    <text evidence="2">The sequence shown here is derived from an EMBL/GenBank/DDBJ whole genome shotgun (WGS) entry which is preliminary data.</text>
</comment>
<evidence type="ECO:0000313" key="2">
    <source>
        <dbReference type="EMBL" id="MCW7754056.1"/>
    </source>
</evidence>
<dbReference type="RefSeq" id="WP_265424946.1">
    <property type="nucleotide sequence ID" value="NZ_JAPFPW010000008.1"/>
</dbReference>
<proteinExistence type="predicted"/>
<keyword evidence="3" id="KW-1185">Reference proteome</keyword>
<keyword evidence="1" id="KW-1133">Transmembrane helix</keyword>